<comment type="caution">
    <text evidence="1">The sequence shown here is derived from an EMBL/GenBank/DDBJ whole genome shotgun (WGS) entry which is preliminary data.</text>
</comment>
<dbReference type="EMBL" id="MFEK01000003">
    <property type="protein sequence ID" value="OGE79403.1"/>
    <property type="molecule type" value="Genomic_DNA"/>
</dbReference>
<organism evidence="1 2">
    <name type="scientific">Candidatus Doudnabacteria bacterium RIFCSPHIGHO2_01_FULL_46_14</name>
    <dbReference type="NCBI Taxonomy" id="1817824"/>
    <lineage>
        <taxon>Bacteria</taxon>
        <taxon>Candidatus Doudnaibacteriota</taxon>
    </lineage>
</organism>
<reference evidence="1 2" key="1">
    <citation type="journal article" date="2016" name="Nat. Commun.">
        <title>Thousands of microbial genomes shed light on interconnected biogeochemical processes in an aquifer system.</title>
        <authorList>
            <person name="Anantharaman K."/>
            <person name="Brown C.T."/>
            <person name="Hug L.A."/>
            <person name="Sharon I."/>
            <person name="Castelle C.J."/>
            <person name="Probst A.J."/>
            <person name="Thomas B.C."/>
            <person name="Singh A."/>
            <person name="Wilkins M.J."/>
            <person name="Karaoz U."/>
            <person name="Brodie E.L."/>
            <person name="Williams K.H."/>
            <person name="Hubbard S.S."/>
            <person name="Banfield J.F."/>
        </authorList>
    </citation>
    <scope>NUCLEOTIDE SEQUENCE [LARGE SCALE GENOMIC DNA]</scope>
</reference>
<sequence length="123" mass="13995">MKKAQPKRLVTLKLSAGEFNPEVIVEAIRLIKHPMIRAREYHKKRRLYGDKWRKLSQPGTKHLRDKLQEPEMGNAGQFVSTAKLLVAAFGPAAMSRSQKIENTYDAYDAAVKHIAIAEQWGLI</sequence>
<name>A0A1F5NPA0_9BACT</name>
<dbReference type="Proteomes" id="UP000176864">
    <property type="component" value="Unassembled WGS sequence"/>
</dbReference>
<proteinExistence type="predicted"/>
<evidence type="ECO:0000313" key="1">
    <source>
        <dbReference type="EMBL" id="OGE79403.1"/>
    </source>
</evidence>
<dbReference type="AlphaFoldDB" id="A0A1F5NPA0"/>
<evidence type="ECO:0000313" key="2">
    <source>
        <dbReference type="Proteomes" id="UP000176864"/>
    </source>
</evidence>
<gene>
    <name evidence="1" type="ORF">A2751_05205</name>
</gene>
<dbReference type="STRING" id="1817824.A2751_05205"/>
<protein>
    <submittedName>
        <fullName evidence="1">Uncharacterized protein</fullName>
    </submittedName>
</protein>
<accession>A0A1F5NPA0</accession>